<feature type="region of interest" description="Disordered" evidence="1">
    <location>
        <begin position="1"/>
        <end position="41"/>
    </location>
</feature>
<protein>
    <submittedName>
        <fullName evidence="2">Uncharacterized protein</fullName>
    </submittedName>
</protein>
<dbReference type="EMBL" id="GGEC01011999">
    <property type="protein sequence ID" value="MBW92482.1"/>
    <property type="molecule type" value="Transcribed_RNA"/>
</dbReference>
<name>A0A2P2JG79_RHIMU</name>
<proteinExistence type="predicted"/>
<evidence type="ECO:0000256" key="1">
    <source>
        <dbReference type="SAM" id="MobiDB-lite"/>
    </source>
</evidence>
<organism evidence="2">
    <name type="scientific">Rhizophora mucronata</name>
    <name type="common">Asiatic mangrove</name>
    <dbReference type="NCBI Taxonomy" id="61149"/>
    <lineage>
        <taxon>Eukaryota</taxon>
        <taxon>Viridiplantae</taxon>
        <taxon>Streptophyta</taxon>
        <taxon>Embryophyta</taxon>
        <taxon>Tracheophyta</taxon>
        <taxon>Spermatophyta</taxon>
        <taxon>Magnoliopsida</taxon>
        <taxon>eudicotyledons</taxon>
        <taxon>Gunneridae</taxon>
        <taxon>Pentapetalae</taxon>
        <taxon>rosids</taxon>
        <taxon>fabids</taxon>
        <taxon>Malpighiales</taxon>
        <taxon>Rhizophoraceae</taxon>
        <taxon>Rhizophora</taxon>
    </lineage>
</organism>
<reference evidence="2" key="1">
    <citation type="submission" date="2018-02" db="EMBL/GenBank/DDBJ databases">
        <title>Rhizophora mucronata_Transcriptome.</title>
        <authorList>
            <person name="Meera S.P."/>
            <person name="Sreeshan A."/>
            <person name="Augustine A."/>
        </authorList>
    </citation>
    <scope>NUCLEOTIDE SEQUENCE</scope>
    <source>
        <tissue evidence="2">Leaf</tissue>
    </source>
</reference>
<dbReference type="AlphaFoldDB" id="A0A2P2JG79"/>
<feature type="region of interest" description="Disordered" evidence="1">
    <location>
        <begin position="57"/>
        <end position="91"/>
    </location>
</feature>
<accession>A0A2P2JG79</accession>
<evidence type="ECO:0000313" key="2">
    <source>
        <dbReference type="EMBL" id="MBW92482.1"/>
    </source>
</evidence>
<sequence>MRMVSTGLPNQQCQTQKNRKTVHHRDNSDWMNIKNPSFGNKKEQQFLDAPIKILFGSDKRETHKDPITLTKKQSKIQSNFPRKQTESKKFQ</sequence>
<feature type="compositionally biased region" description="Basic and acidic residues" evidence="1">
    <location>
        <begin position="57"/>
        <end position="66"/>
    </location>
</feature>
<feature type="compositionally biased region" description="Polar residues" evidence="1">
    <location>
        <begin position="7"/>
        <end position="16"/>
    </location>
</feature>